<gene>
    <name evidence="2" type="ORF">Goshw_023254</name>
</gene>
<accession>A0A7J9LXK5</accession>
<dbReference type="Proteomes" id="UP000593576">
    <property type="component" value="Unassembled WGS sequence"/>
</dbReference>
<reference evidence="2 3" key="1">
    <citation type="journal article" date="2019" name="Genome Biol. Evol.">
        <title>Insights into the evolution of the New World diploid cottons (Gossypium, subgenus Houzingenia) based on genome sequencing.</title>
        <authorList>
            <person name="Grover C.E."/>
            <person name="Arick M.A. 2nd"/>
            <person name="Thrash A."/>
            <person name="Conover J.L."/>
            <person name="Sanders W.S."/>
            <person name="Peterson D.G."/>
            <person name="Frelichowski J.E."/>
            <person name="Scheffler J.A."/>
            <person name="Scheffler B.E."/>
            <person name="Wendel J.F."/>
        </authorList>
    </citation>
    <scope>NUCLEOTIDE SEQUENCE [LARGE SCALE GENOMIC DNA]</scope>
    <source>
        <strain evidence="2">1</strain>
        <tissue evidence="2">Leaf</tissue>
    </source>
</reference>
<evidence type="ECO:0000313" key="2">
    <source>
        <dbReference type="EMBL" id="MBA0863582.1"/>
    </source>
</evidence>
<organism evidence="2 3">
    <name type="scientific">Gossypium schwendimanii</name>
    <name type="common">Cotton</name>
    <dbReference type="NCBI Taxonomy" id="34291"/>
    <lineage>
        <taxon>Eukaryota</taxon>
        <taxon>Viridiplantae</taxon>
        <taxon>Streptophyta</taxon>
        <taxon>Embryophyta</taxon>
        <taxon>Tracheophyta</taxon>
        <taxon>Spermatophyta</taxon>
        <taxon>Magnoliopsida</taxon>
        <taxon>eudicotyledons</taxon>
        <taxon>Gunneridae</taxon>
        <taxon>Pentapetalae</taxon>
        <taxon>rosids</taxon>
        <taxon>malvids</taxon>
        <taxon>Malvales</taxon>
        <taxon>Malvaceae</taxon>
        <taxon>Malvoideae</taxon>
        <taxon>Gossypium</taxon>
    </lineage>
</organism>
<dbReference type="AlphaFoldDB" id="A0A7J9LXK5"/>
<comment type="caution">
    <text evidence="2">The sequence shown here is derived from an EMBL/GenBank/DDBJ whole genome shotgun (WGS) entry which is preliminary data.</text>
</comment>
<proteinExistence type="predicted"/>
<evidence type="ECO:0000313" key="3">
    <source>
        <dbReference type="Proteomes" id="UP000593576"/>
    </source>
</evidence>
<dbReference type="EMBL" id="JABFAF010000008">
    <property type="protein sequence ID" value="MBA0863582.1"/>
    <property type="molecule type" value="Genomic_DNA"/>
</dbReference>
<feature type="region of interest" description="Disordered" evidence="1">
    <location>
        <begin position="48"/>
        <end position="69"/>
    </location>
</feature>
<evidence type="ECO:0000256" key="1">
    <source>
        <dbReference type="SAM" id="MobiDB-lite"/>
    </source>
</evidence>
<sequence>MWNNRYDFLPTHEPIIVSKLACNLEYMAWFRIHGKPYLYGEEVRRRYPHTSRPRRPPLNPRVGEASPSSMPTLDSWTSIPDVLHVHAIYFSNDVDDDV</sequence>
<dbReference type="OrthoDB" id="962061at2759"/>
<protein>
    <submittedName>
        <fullName evidence="2">Uncharacterized protein</fullName>
    </submittedName>
</protein>
<name>A0A7J9LXK5_GOSSC</name>
<keyword evidence="3" id="KW-1185">Reference proteome</keyword>